<accession>A0A0A8JZP0</accession>
<sequence length="46" mass="4986">MWDGGLHDGGRPFQKRIERLRPGRTSFAFGMDAATLTPSMSHGAAP</sequence>
<gene>
    <name evidence="1" type="ORF">GL4_0571</name>
</gene>
<reference evidence="1 2" key="1">
    <citation type="submission" date="2014-09" db="EMBL/GenBank/DDBJ databases">
        <title>Genome sequencing of Methyloceanibacter caenitepidi Gela4.</title>
        <authorList>
            <person name="Takeuchi M."/>
            <person name="Susumu S."/>
            <person name="Kamagata Y."/>
            <person name="Oshima K."/>
            <person name="Hattori M."/>
            <person name="Iwasaki W."/>
        </authorList>
    </citation>
    <scope>NUCLEOTIDE SEQUENCE [LARGE SCALE GENOMIC DNA]</scope>
    <source>
        <strain evidence="1 2">Gela4</strain>
    </source>
</reference>
<evidence type="ECO:0000313" key="1">
    <source>
        <dbReference type="EMBL" id="BAQ16035.1"/>
    </source>
</evidence>
<organism evidence="1 2">
    <name type="scientific">Methyloceanibacter caenitepidi</name>
    <dbReference type="NCBI Taxonomy" id="1384459"/>
    <lineage>
        <taxon>Bacteria</taxon>
        <taxon>Pseudomonadati</taxon>
        <taxon>Pseudomonadota</taxon>
        <taxon>Alphaproteobacteria</taxon>
        <taxon>Hyphomicrobiales</taxon>
        <taxon>Hyphomicrobiaceae</taxon>
        <taxon>Methyloceanibacter</taxon>
    </lineage>
</organism>
<dbReference type="KEGG" id="mcg:GL4_0571"/>
<dbReference type="AlphaFoldDB" id="A0A0A8JZP0"/>
<evidence type="ECO:0000313" key="2">
    <source>
        <dbReference type="Proteomes" id="UP000031643"/>
    </source>
</evidence>
<dbReference type="HOGENOM" id="CLU_3185667_0_0_5"/>
<dbReference type="Proteomes" id="UP000031643">
    <property type="component" value="Chromosome"/>
</dbReference>
<proteinExistence type="predicted"/>
<name>A0A0A8JZP0_9HYPH</name>
<protein>
    <submittedName>
        <fullName evidence="1">Uncharacterized protein</fullName>
    </submittedName>
</protein>
<keyword evidence="2" id="KW-1185">Reference proteome</keyword>
<dbReference type="EMBL" id="AP014648">
    <property type="protein sequence ID" value="BAQ16035.1"/>
    <property type="molecule type" value="Genomic_DNA"/>
</dbReference>